<evidence type="ECO:0000256" key="2">
    <source>
        <dbReference type="ARBA" id="ARBA00022448"/>
    </source>
</evidence>
<name>A0A8S0WA01_9FIRM</name>
<dbReference type="AlphaFoldDB" id="A0A8S0WA01"/>
<comment type="subcellular location">
    <subcellularLocation>
        <location evidence="1">Cytoplasm</location>
    </subcellularLocation>
</comment>
<evidence type="ECO:0000256" key="10">
    <source>
        <dbReference type="ARBA" id="ARBA00042072"/>
    </source>
</evidence>
<keyword evidence="4" id="KW-0597">Phosphoprotein</keyword>
<dbReference type="PANTHER" id="PTHR36203:SF1">
    <property type="entry name" value="ASCORBATE-SPECIFIC PTS SYSTEM EIIA COMPONENT"/>
    <property type="match status" value="1"/>
</dbReference>
<keyword evidence="14" id="KW-1185">Reference proteome</keyword>
<gene>
    <name evidence="13" type="ORF">DEACI_3094</name>
    <name evidence="12" type="ORF">DEACI_3842</name>
</gene>
<organism evidence="12">
    <name type="scientific">Acididesulfobacillus acetoxydans</name>
    <dbReference type="NCBI Taxonomy" id="1561005"/>
    <lineage>
        <taxon>Bacteria</taxon>
        <taxon>Bacillati</taxon>
        <taxon>Bacillota</taxon>
        <taxon>Clostridia</taxon>
        <taxon>Eubacteriales</taxon>
        <taxon>Peptococcaceae</taxon>
        <taxon>Acididesulfobacillus</taxon>
    </lineage>
</organism>
<evidence type="ECO:0000313" key="12">
    <source>
        <dbReference type="EMBL" id="CAA7603019.1"/>
    </source>
</evidence>
<reference evidence="13" key="1">
    <citation type="submission" date="2014-11" db="EMBL/GenBank/DDBJ databases">
        <authorList>
            <person name="Hornung B.V."/>
        </authorList>
    </citation>
    <scope>NUCLEOTIDE SEQUENCE</scope>
    <source>
        <strain evidence="13">INE</strain>
    </source>
</reference>
<dbReference type="InterPro" id="IPR002178">
    <property type="entry name" value="PTS_EIIA_type-2_dom"/>
</dbReference>
<dbReference type="KEGG" id="aacx:DEACI_3842"/>
<dbReference type="GO" id="GO:0005737">
    <property type="term" value="C:cytoplasm"/>
    <property type="evidence" value="ECO:0007669"/>
    <property type="project" value="UniProtKB-SubCell"/>
</dbReference>
<evidence type="ECO:0000256" key="3">
    <source>
        <dbReference type="ARBA" id="ARBA00022490"/>
    </source>
</evidence>
<feature type="domain" description="PTS EIIA type-2" evidence="11">
    <location>
        <begin position="1"/>
        <end position="71"/>
    </location>
</feature>
<dbReference type="Proteomes" id="UP001071230">
    <property type="component" value="Unassembled WGS sequence"/>
</dbReference>
<reference evidence="12" key="2">
    <citation type="submission" date="2020-01" db="EMBL/GenBank/DDBJ databases">
        <authorList>
            <person name="Hornung B."/>
        </authorList>
    </citation>
    <scope>NUCLEOTIDE SEQUENCE</scope>
    <source>
        <strain evidence="12">PacBioINE</strain>
    </source>
</reference>
<evidence type="ECO:0000256" key="6">
    <source>
        <dbReference type="ARBA" id="ARBA00022683"/>
    </source>
</evidence>
<sequence length="71" mass="7918">MALSFFTLNPPINFGSEIFDPIKLIITLSAVDQDAHIDLLEQLTDILLDEDKVKALLAAESSQAFLEISKW</sequence>
<accession>A0A8S0WA01</accession>
<keyword evidence="6" id="KW-0598">Phosphotransferase system</keyword>
<dbReference type="EMBL" id="CDGJ01000084">
    <property type="protein sequence ID" value="CEJ08615.1"/>
    <property type="molecule type" value="Genomic_DNA"/>
</dbReference>
<dbReference type="InterPro" id="IPR051351">
    <property type="entry name" value="Ascorbate-PTS_EIIA_comp"/>
</dbReference>
<dbReference type="Proteomes" id="UP000836597">
    <property type="component" value="Chromosome"/>
</dbReference>
<evidence type="ECO:0000313" key="14">
    <source>
        <dbReference type="Proteomes" id="UP001071230"/>
    </source>
</evidence>
<keyword evidence="7" id="KW-0418">Kinase</keyword>
<protein>
    <recommendedName>
        <fullName evidence="9">Ascorbate-specific PTS system EIIA component</fullName>
    </recommendedName>
    <alternativeName>
        <fullName evidence="10">Ascorbate-specific phosphotransferase enzyme IIA component</fullName>
    </alternativeName>
</protein>
<keyword evidence="3" id="KW-0963">Cytoplasm</keyword>
<evidence type="ECO:0000256" key="9">
    <source>
        <dbReference type="ARBA" id="ARBA00041175"/>
    </source>
</evidence>
<evidence type="ECO:0000256" key="1">
    <source>
        <dbReference type="ARBA" id="ARBA00004496"/>
    </source>
</evidence>
<dbReference type="SUPFAM" id="SSF55804">
    <property type="entry name" value="Phoshotransferase/anion transport protein"/>
    <property type="match status" value="1"/>
</dbReference>
<dbReference type="GO" id="GO:0016301">
    <property type="term" value="F:kinase activity"/>
    <property type="evidence" value="ECO:0007669"/>
    <property type="project" value="UniProtKB-KW"/>
</dbReference>
<evidence type="ECO:0000256" key="4">
    <source>
        <dbReference type="ARBA" id="ARBA00022553"/>
    </source>
</evidence>
<comment type="function">
    <text evidence="8">The phosphoenolpyruvate-dependent sugar phosphotransferase system (sugar PTS), a major carbohydrate active transport system, catalyzes the phosphorylation of incoming sugar substrates concomitantly with their translocation across the cell membrane. The enzyme II UlaABC PTS system is involved in ascorbate transport.</text>
</comment>
<dbReference type="PANTHER" id="PTHR36203">
    <property type="entry name" value="ASCORBATE-SPECIFIC PTS SYSTEM EIIA COMPONENT"/>
    <property type="match status" value="1"/>
</dbReference>
<dbReference type="InterPro" id="IPR016152">
    <property type="entry name" value="PTrfase/Anion_transptr"/>
</dbReference>
<keyword evidence="5 13" id="KW-0808">Transferase</keyword>
<evidence type="ECO:0000256" key="5">
    <source>
        <dbReference type="ARBA" id="ARBA00022679"/>
    </source>
</evidence>
<dbReference type="Gene3D" id="3.40.930.10">
    <property type="entry name" value="Mannitol-specific EII, Chain A"/>
    <property type="match status" value="1"/>
</dbReference>
<evidence type="ECO:0000313" key="13">
    <source>
        <dbReference type="EMBL" id="CEJ08615.1"/>
    </source>
</evidence>
<evidence type="ECO:0000256" key="8">
    <source>
        <dbReference type="ARBA" id="ARBA00037387"/>
    </source>
</evidence>
<dbReference type="EMBL" id="LR746496">
    <property type="protein sequence ID" value="CAA7603019.1"/>
    <property type="molecule type" value="Genomic_DNA"/>
</dbReference>
<proteinExistence type="predicted"/>
<keyword evidence="2" id="KW-0813">Transport</keyword>
<dbReference type="PROSITE" id="PS51094">
    <property type="entry name" value="PTS_EIIA_TYPE_2"/>
    <property type="match status" value="1"/>
</dbReference>
<evidence type="ECO:0000256" key="7">
    <source>
        <dbReference type="ARBA" id="ARBA00022777"/>
    </source>
</evidence>
<evidence type="ECO:0000259" key="11">
    <source>
        <dbReference type="PROSITE" id="PS51094"/>
    </source>
</evidence>
<dbReference type="Pfam" id="PF00359">
    <property type="entry name" value="PTS_EIIA_2"/>
    <property type="match status" value="1"/>
</dbReference>
<dbReference type="GO" id="GO:0009401">
    <property type="term" value="P:phosphoenolpyruvate-dependent sugar phosphotransferase system"/>
    <property type="evidence" value="ECO:0007669"/>
    <property type="project" value="UniProtKB-KW"/>
</dbReference>